<organism evidence="8 9">
    <name type="scientific">Eiseniibacteriota bacterium</name>
    <dbReference type="NCBI Taxonomy" id="2212470"/>
    <lineage>
        <taxon>Bacteria</taxon>
        <taxon>Candidatus Eiseniibacteriota</taxon>
    </lineage>
</organism>
<dbReference type="PROSITE" id="PS51194">
    <property type="entry name" value="HELICASE_CTER"/>
    <property type="match status" value="1"/>
</dbReference>
<dbReference type="Proteomes" id="UP000777784">
    <property type="component" value="Unassembled WGS sequence"/>
</dbReference>
<dbReference type="GO" id="GO:0016787">
    <property type="term" value="F:hydrolase activity"/>
    <property type="evidence" value="ECO:0007669"/>
    <property type="project" value="UniProtKB-KW"/>
</dbReference>
<dbReference type="GO" id="GO:0005524">
    <property type="term" value="F:ATP binding"/>
    <property type="evidence" value="ECO:0007669"/>
    <property type="project" value="UniProtKB-KW"/>
</dbReference>
<name>A0A948RVS0_UNCEI</name>
<dbReference type="CDD" id="cd18793">
    <property type="entry name" value="SF2_C_SNF"/>
    <property type="match status" value="1"/>
</dbReference>
<proteinExistence type="predicted"/>
<reference evidence="8" key="1">
    <citation type="submission" date="2021-05" db="EMBL/GenBank/DDBJ databases">
        <title>Energy efficiency and biological interactions define the core microbiome of deep oligotrophic groundwater.</title>
        <authorList>
            <person name="Mehrshad M."/>
            <person name="Lopez-Fernandez M."/>
            <person name="Bell E."/>
            <person name="Bernier-Latmani R."/>
            <person name="Bertilsson S."/>
            <person name="Dopson M."/>
        </authorList>
    </citation>
    <scope>NUCLEOTIDE SEQUENCE</scope>
    <source>
        <strain evidence="8">Modern_marine.mb.64</strain>
    </source>
</reference>
<dbReference type="InterPro" id="IPR049730">
    <property type="entry name" value="SNF2/RAD54-like_C"/>
</dbReference>
<keyword evidence="1" id="KW-0547">Nucleotide-binding</keyword>
<feature type="compositionally biased region" description="Basic and acidic residues" evidence="5">
    <location>
        <begin position="459"/>
        <end position="470"/>
    </location>
</feature>
<comment type="caution">
    <text evidence="8">The sequence shown here is derived from an EMBL/GenBank/DDBJ whole genome shotgun (WGS) entry which is preliminary data.</text>
</comment>
<dbReference type="CDD" id="cd18011">
    <property type="entry name" value="DEXDc_RapA"/>
    <property type="match status" value="1"/>
</dbReference>
<keyword evidence="2" id="KW-0378">Hydrolase</keyword>
<evidence type="ECO:0000313" key="9">
    <source>
        <dbReference type="Proteomes" id="UP000777784"/>
    </source>
</evidence>
<evidence type="ECO:0000259" key="7">
    <source>
        <dbReference type="PROSITE" id="PS51194"/>
    </source>
</evidence>
<dbReference type="NCBIfam" id="NF038317">
    <property type="entry name" value="DISARM_DrmD"/>
    <property type="match status" value="1"/>
</dbReference>
<feature type="compositionally biased region" description="Basic and acidic residues" evidence="5">
    <location>
        <begin position="968"/>
        <end position="991"/>
    </location>
</feature>
<evidence type="ECO:0000256" key="5">
    <source>
        <dbReference type="SAM" id="MobiDB-lite"/>
    </source>
</evidence>
<dbReference type="SMART" id="SM00490">
    <property type="entry name" value="HELICc"/>
    <property type="match status" value="1"/>
</dbReference>
<gene>
    <name evidence="8" type="primary">drmD</name>
    <name evidence="8" type="ORF">KJ970_12660</name>
</gene>
<evidence type="ECO:0000256" key="3">
    <source>
        <dbReference type="ARBA" id="ARBA00022806"/>
    </source>
</evidence>
<dbReference type="InterPro" id="IPR057342">
    <property type="entry name" value="DEXDc_RapA"/>
</dbReference>
<accession>A0A948RVS0</accession>
<dbReference type="AlphaFoldDB" id="A0A948RVS0"/>
<keyword evidence="3 8" id="KW-0347">Helicase</keyword>
<dbReference type="SMART" id="SM00487">
    <property type="entry name" value="DEXDc"/>
    <property type="match status" value="1"/>
</dbReference>
<feature type="domain" description="Helicase ATP-binding" evidence="6">
    <location>
        <begin position="135"/>
        <end position="320"/>
    </location>
</feature>
<feature type="region of interest" description="Disordered" evidence="5">
    <location>
        <begin position="437"/>
        <end position="470"/>
    </location>
</feature>
<dbReference type="Gene3D" id="3.40.50.300">
    <property type="entry name" value="P-loop containing nucleotide triphosphate hydrolases"/>
    <property type="match status" value="1"/>
</dbReference>
<feature type="region of interest" description="Disordered" evidence="5">
    <location>
        <begin position="968"/>
        <end position="993"/>
    </location>
</feature>
<dbReference type="InterPro" id="IPR027417">
    <property type="entry name" value="P-loop_NTPase"/>
</dbReference>
<dbReference type="PANTHER" id="PTHR45766">
    <property type="entry name" value="DNA ANNEALING HELICASE AND ENDONUCLEASE ZRANB3 FAMILY MEMBER"/>
    <property type="match status" value="1"/>
</dbReference>
<dbReference type="GO" id="GO:0004386">
    <property type="term" value="F:helicase activity"/>
    <property type="evidence" value="ECO:0007669"/>
    <property type="project" value="UniProtKB-KW"/>
</dbReference>
<feature type="compositionally biased region" description="Basic and acidic residues" evidence="5">
    <location>
        <begin position="437"/>
        <end position="449"/>
    </location>
</feature>
<dbReference type="InterPro" id="IPR001650">
    <property type="entry name" value="Helicase_C-like"/>
</dbReference>
<dbReference type="EMBL" id="JAHJDP010000076">
    <property type="protein sequence ID" value="MBU2691770.1"/>
    <property type="molecule type" value="Genomic_DNA"/>
</dbReference>
<dbReference type="SUPFAM" id="SSF52540">
    <property type="entry name" value="P-loop containing nucleoside triphosphate hydrolases"/>
    <property type="match status" value="2"/>
</dbReference>
<dbReference type="PROSITE" id="PS51192">
    <property type="entry name" value="HELICASE_ATP_BIND_1"/>
    <property type="match status" value="1"/>
</dbReference>
<dbReference type="Gene3D" id="3.40.50.10810">
    <property type="entry name" value="Tandem AAA-ATPase domain"/>
    <property type="match status" value="1"/>
</dbReference>
<evidence type="ECO:0000256" key="1">
    <source>
        <dbReference type="ARBA" id="ARBA00022741"/>
    </source>
</evidence>
<evidence type="ECO:0000313" key="8">
    <source>
        <dbReference type="EMBL" id="MBU2691770.1"/>
    </source>
</evidence>
<feature type="domain" description="Helicase C-terminal" evidence="7">
    <location>
        <begin position="526"/>
        <end position="691"/>
    </location>
</feature>
<dbReference type="Pfam" id="PF00176">
    <property type="entry name" value="SNF2-rel_dom"/>
    <property type="match status" value="1"/>
</dbReference>
<evidence type="ECO:0000256" key="2">
    <source>
        <dbReference type="ARBA" id="ARBA00022801"/>
    </source>
</evidence>
<dbReference type="InterPro" id="IPR000330">
    <property type="entry name" value="SNF2_N"/>
</dbReference>
<dbReference type="PANTHER" id="PTHR45766:SF6">
    <property type="entry name" value="SWI_SNF-RELATED MATRIX-ASSOCIATED ACTIN-DEPENDENT REGULATOR OF CHROMATIN SUBFAMILY A-LIKE PROTEIN 1"/>
    <property type="match status" value="1"/>
</dbReference>
<dbReference type="InterPro" id="IPR014001">
    <property type="entry name" value="Helicase_ATP-bd"/>
</dbReference>
<dbReference type="InterPro" id="IPR038718">
    <property type="entry name" value="SNF2-like_sf"/>
</dbReference>
<keyword evidence="4" id="KW-0067">ATP-binding</keyword>
<dbReference type="Pfam" id="PF00271">
    <property type="entry name" value="Helicase_C"/>
    <property type="match status" value="1"/>
</dbReference>
<evidence type="ECO:0000256" key="4">
    <source>
        <dbReference type="ARBA" id="ARBA00022840"/>
    </source>
</evidence>
<evidence type="ECO:0000259" key="6">
    <source>
        <dbReference type="PROSITE" id="PS51192"/>
    </source>
</evidence>
<protein>
    <submittedName>
        <fullName evidence="8">DISARM system SNF2-like helicase DrmD</fullName>
    </submittedName>
</protein>
<sequence>MSPTQPTQIPRVGVFATIRNRRGVVTAVEPYDGDKGRLHLVHLEYKDDQWPLDERLIWELEPRGDLLEPTALPSIQKTDPMPGNDFDALLRAARWTATSPYLDPDGEGPVERLPIASPFHGAVQLEDFQLVPLLKALRMPRVNLLIADDVGLGKTIEAGLILTELLLRRRIQRVLILTPASLRLQWREAMWDKFSLLFNLIDRSETHKLRKKLGIDANPWRSFSRIIASYHYLRQPDVLEQFRSAYQAQANSPSPHLPWDLLIVDECHNLMPSPFGDDSDLCQMIRQIAPHFEHRLFLSATPHNGHTRSFTGLLEILDPVRFSQTSELKPAEKERIQQVVIRRLKREINARTKPHKFCTREIPLALPLQLSKEEIALSDAFDKFRKRIRQVIHDDTKTQNRQRRQSGTFAVEILGKRLLSCPISFAESWRRCQEGLKEDQQATDADMKAAQKSVQQETGDDREAQKREDTAAGTIGSWLKAIKSETKNEIEGIDQAIKNLNIDITGKPTIEQDPKNDARFDILCDIIDTKIKNNKKWRDDERLIVFTEYKTTLDYIVRRLRKRYEEKRILTLFGSGGKEGQDELERDLVKQAFNNPDHTVRLLIATDAASEGLDLQRTARYLLHFDCPWNPSKLEQRNGRLDRYGQTRDVTVHHFVSDQDHDLRFLAHIIRKADEIREDLGSANELFDEAAHRRLVEGEDFETVKEDLDKRIKVAQQRTTLDADDTPTTEQTGYHAPRDLEAIAAELDLDAGAMKDTLEAAMAIRAGRPQLECSEEKKTCKIIKPDLAGWIEVIDDSLRLRTGTSTRGPVARIAFCPDPFIEEVGGRRIFSPRPDVLLMHLSHPMLQKALSSLTRCRYPGTDATASRWAVRLGKVPKGADALVFLSLEELAVNDLRETFHHWVRTIAFPIKGGSLQARLPHTPAIQLRDATATHDKAHYETARSLLDEVEPDLKNFLKKHAEKLTADLKNQLKTDGEQARKQEDERYRSRQGEVSSLIAENTLAKLEKEVKKLKQDRQQGMLFESVAHLDQLDRSIVDREEEIKRRTLHYEEVRAQLEKERERILNYLLPKRYAMEGTAQVFPVSIEIRLPGGVS</sequence>